<dbReference type="InterPro" id="IPR001126">
    <property type="entry name" value="UmuC"/>
</dbReference>
<dbReference type="InterPro" id="IPR036775">
    <property type="entry name" value="DNA_pol_Y-fam_lit_finger_sf"/>
</dbReference>
<dbReference type="AlphaFoldDB" id="A0A0R1TVN3"/>
<feature type="site" description="Substrate discrimination" evidence="13">
    <location>
        <position position="19"/>
    </location>
</feature>
<dbReference type="PROSITE" id="PS50173">
    <property type="entry name" value="UMUC"/>
    <property type="match status" value="1"/>
</dbReference>
<dbReference type="Pfam" id="PF11799">
    <property type="entry name" value="IMS_C"/>
    <property type="match status" value="1"/>
</dbReference>
<keyword evidence="7 13" id="KW-0479">Metal-binding</keyword>
<gene>
    <name evidence="13" type="primary">dinB</name>
    <name evidence="15" type="ORF">FC36_GL000701</name>
</gene>
<comment type="catalytic activity">
    <reaction evidence="13">
        <text>DNA(n) + a 2'-deoxyribonucleoside 5'-triphosphate = DNA(n+1) + diphosphate</text>
        <dbReference type="Rhea" id="RHEA:22508"/>
        <dbReference type="Rhea" id="RHEA-COMP:17339"/>
        <dbReference type="Rhea" id="RHEA-COMP:17340"/>
        <dbReference type="ChEBI" id="CHEBI:33019"/>
        <dbReference type="ChEBI" id="CHEBI:61560"/>
        <dbReference type="ChEBI" id="CHEBI:173112"/>
        <dbReference type="EC" id="2.7.7.7"/>
    </reaction>
</comment>
<evidence type="ECO:0000313" key="15">
    <source>
        <dbReference type="EMBL" id="KRL85329.1"/>
    </source>
</evidence>
<dbReference type="PANTHER" id="PTHR11076:SF33">
    <property type="entry name" value="DNA POLYMERASE KAPPA"/>
    <property type="match status" value="1"/>
</dbReference>
<name>A0A0R1TVN3_9LACO</name>
<keyword evidence="8 13" id="KW-0227">DNA damage</keyword>
<keyword evidence="9 13" id="KW-0460">Magnesium</keyword>
<dbReference type="InterPro" id="IPR043502">
    <property type="entry name" value="DNA/RNA_pol_sf"/>
</dbReference>
<dbReference type="Gene3D" id="1.10.150.20">
    <property type="entry name" value="5' to 3' exonuclease, C-terminal subdomain"/>
    <property type="match status" value="1"/>
</dbReference>
<evidence type="ECO:0000256" key="13">
    <source>
        <dbReference type="HAMAP-Rule" id="MF_01113"/>
    </source>
</evidence>
<organism evidence="15 16">
    <name type="scientific">Ligilactobacillus equi DSM 15833 = JCM 10991</name>
    <dbReference type="NCBI Taxonomy" id="1423740"/>
    <lineage>
        <taxon>Bacteria</taxon>
        <taxon>Bacillati</taxon>
        <taxon>Bacillota</taxon>
        <taxon>Bacilli</taxon>
        <taxon>Lactobacillales</taxon>
        <taxon>Lactobacillaceae</taxon>
        <taxon>Ligilactobacillus</taxon>
    </lineage>
</organism>
<comment type="subunit">
    <text evidence="13">Monomer.</text>
</comment>
<evidence type="ECO:0000256" key="11">
    <source>
        <dbReference type="ARBA" id="ARBA00023125"/>
    </source>
</evidence>
<dbReference type="GO" id="GO:0003887">
    <property type="term" value="F:DNA-directed DNA polymerase activity"/>
    <property type="evidence" value="ECO:0007669"/>
    <property type="project" value="UniProtKB-UniRule"/>
</dbReference>
<evidence type="ECO:0000256" key="8">
    <source>
        <dbReference type="ARBA" id="ARBA00022763"/>
    </source>
</evidence>
<dbReference type="GO" id="GO:0005829">
    <property type="term" value="C:cytosol"/>
    <property type="evidence" value="ECO:0007669"/>
    <property type="project" value="TreeGrafter"/>
</dbReference>
<keyword evidence="12 13" id="KW-0234">DNA repair</keyword>
<dbReference type="SUPFAM" id="SSF56672">
    <property type="entry name" value="DNA/RNA polymerases"/>
    <property type="match status" value="1"/>
</dbReference>
<dbReference type="GO" id="GO:0009432">
    <property type="term" value="P:SOS response"/>
    <property type="evidence" value="ECO:0007669"/>
    <property type="project" value="TreeGrafter"/>
</dbReference>
<dbReference type="EC" id="2.7.7.7" evidence="13"/>
<accession>A0A0R1TVN3</accession>
<dbReference type="InterPro" id="IPR017961">
    <property type="entry name" value="DNA_pol_Y-fam_little_finger"/>
</dbReference>
<evidence type="ECO:0000259" key="14">
    <source>
        <dbReference type="PROSITE" id="PS50173"/>
    </source>
</evidence>
<comment type="caution">
    <text evidence="15">The sequence shown here is derived from an EMBL/GenBank/DDBJ whole genome shotgun (WGS) entry which is preliminary data.</text>
</comment>
<comment type="cofactor">
    <cofactor evidence="13">
        <name>Mg(2+)</name>
        <dbReference type="ChEBI" id="CHEBI:18420"/>
    </cofactor>
    <text evidence="13">Binds 2 magnesium ions per subunit.</text>
</comment>
<protein>
    <recommendedName>
        <fullName evidence="13">DNA polymerase IV</fullName>
        <shortName evidence="13">Pol IV</shortName>
        <ecNumber evidence="13">2.7.7.7</ecNumber>
    </recommendedName>
</protein>
<keyword evidence="5 13" id="KW-0548">Nucleotidyltransferase</keyword>
<dbReference type="Gene3D" id="3.40.1170.60">
    <property type="match status" value="1"/>
</dbReference>
<dbReference type="PANTHER" id="PTHR11076">
    <property type="entry name" value="DNA REPAIR POLYMERASE UMUC / TRANSFERASE FAMILY MEMBER"/>
    <property type="match status" value="1"/>
</dbReference>
<dbReference type="EMBL" id="AZFH01000001">
    <property type="protein sequence ID" value="KRL85329.1"/>
    <property type="molecule type" value="Genomic_DNA"/>
</dbReference>
<evidence type="ECO:0000256" key="5">
    <source>
        <dbReference type="ARBA" id="ARBA00022695"/>
    </source>
</evidence>
<dbReference type="GO" id="GO:0000287">
    <property type="term" value="F:magnesium ion binding"/>
    <property type="evidence" value="ECO:0007669"/>
    <property type="project" value="UniProtKB-UniRule"/>
</dbReference>
<keyword evidence="11 13" id="KW-0238">DNA-binding</keyword>
<feature type="active site" evidence="13">
    <location>
        <position position="113"/>
    </location>
</feature>
<sequence>MEEKLETRKIIHVDMDSFYAAVEMRDNPVLFQKPLVIGRDPKHSNGRGVVATANYVARAYGVHSAMSTAQAAKLCPDAVFLNPDFEKYRQISQEIHAIFHSFTDVIEPVALDEAYLDVTHNKRQLDSPVVLAHQLQQEIYQSLRLTCSVGVAPNKFLAKLASEYNKPMGFTMISQEDIDAFLLPLPIGKFRGVGAKTKEKMEKLGIEDGADLRAQDLNFLTQHFGKQGFFFYNCARGIDDRPVQAQRQRKSLGYERTFDQGLTTLVEVNDFFKRAASKIVAKLEEKKLRAQSLVVKVRNSNFETMTKRYSQKDFLENDVEILVARAETLFEEIQVSEPYDVRLLGLTATGLEEKQIENITLDLWG</sequence>
<dbReference type="SUPFAM" id="SSF100879">
    <property type="entry name" value="Lesion bypass DNA polymerase (Y-family), little finger domain"/>
    <property type="match status" value="1"/>
</dbReference>
<evidence type="ECO:0000313" key="16">
    <source>
        <dbReference type="Proteomes" id="UP000051048"/>
    </source>
</evidence>
<dbReference type="Gene3D" id="3.30.1490.100">
    <property type="entry name" value="DNA polymerase, Y-family, little finger domain"/>
    <property type="match status" value="1"/>
</dbReference>
<evidence type="ECO:0000256" key="12">
    <source>
        <dbReference type="ARBA" id="ARBA00023204"/>
    </source>
</evidence>
<evidence type="ECO:0000256" key="7">
    <source>
        <dbReference type="ARBA" id="ARBA00022723"/>
    </source>
</evidence>
<evidence type="ECO:0000256" key="6">
    <source>
        <dbReference type="ARBA" id="ARBA00022705"/>
    </source>
</evidence>
<dbReference type="InterPro" id="IPR043128">
    <property type="entry name" value="Rev_trsase/Diguanyl_cyclase"/>
</dbReference>
<evidence type="ECO:0000256" key="1">
    <source>
        <dbReference type="ARBA" id="ARBA00010945"/>
    </source>
</evidence>
<dbReference type="Pfam" id="PF00817">
    <property type="entry name" value="IMS"/>
    <property type="match status" value="1"/>
</dbReference>
<keyword evidence="10 13" id="KW-0239">DNA-directed DNA polymerase</keyword>
<keyword evidence="6 13" id="KW-0235">DNA replication</keyword>
<evidence type="ECO:0000256" key="4">
    <source>
        <dbReference type="ARBA" id="ARBA00022679"/>
    </source>
</evidence>
<dbReference type="GO" id="GO:0006261">
    <property type="term" value="P:DNA-templated DNA replication"/>
    <property type="evidence" value="ECO:0007669"/>
    <property type="project" value="UniProtKB-UniRule"/>
</dbReference>
<feature type="domain" description="UmuC" evidence="14">
    <location>
        <begin position="10"/>
        <end position="194"/>
    </location>
</feature>
<keyword evidence="3 13" id="KW-0963">Cytoplasm</keyword>
<keyword evidence="2 13" id="KW-0515">Mutator protein</keyword>
<dbReference type="HAMAP" id="MF_01113">
    <property type="entry name" value="DNApol_IV"/>
    <property type="match status" value="1"/>
</dbReference>
<dbReference type="STRING" id="1423740.FC36_GL000701"/>
<evidence type="ECO:0000256" key="9">
    <source>
        <dbReference type="ARBA" id="ARBA00022842"/>
    </source>
</evidence>
<dbReference type="InterPro" id="IPR024728">
    <property type="entry name" value="PolY_HhH_motif"/>
</dbReference>
<dbReference type="Pfam" id="PF11798">
    <property type="entry name" value="IMS_HHH"/>
    <property type="match status" value="1"/>
</dbReference>
<feature type="binding site" evidence="13">
    <location>
        <position position="14"/>
    </location>
    <ligand>
        <name>Mg(2+)</name>
        <dbReference type="ChEBI" id="CHEBI:18420"/>
    </ligand>
</feature>
<dbReference type="GO" id="GO:0042276">
    <property type="term" value="P:error-prone translesion synthesis"/>
    <property type="evidence" value="ECO:0007669"/>
    <property type="project" value="TreeGrafter"/>
</dbReference>
<proteinExistence type="inferred from homology"/>
<dbReference type="FunFam" id="1.10.150.20:FF:000019">
    <property type="entry name" value="DNA polymerase IV"/>
    <property type="match status" value="1"/>
</dbReference>
<feature type="binding site" evidence="13">
    <location>
        <position position="112"/>
    </location>
    <ligand>
        <name>Mg(2+)</name>
        <dbReference type="ChEBI" id="CHEBI:18420"/>
    </ligand>
</feature>
<dbReference type="InterPro" id="IPR050116">
    <property type="entry name" value="DNA_polymerase-Y"/>
</dbReference>
<comment type="function">
    <text evidence="13">Poorly processive, error-prone DNA polymerase involved in untargeted mutagenesis. Copies undamaged DNA at stalled replication forks, which arise in vivo from mismatched or misaligned primer ends. These misaligned primers can be extended by PolIV. Exhibits no 3'-5' exonuclease (proofreading) activity. May be involved in translesional synthesis, in conjunction with the beta clamp from PolIII.</text>
</comment>
<dbReference type="PATRIC" id="fig|1423740.3.peg.748"/>
<reference evidence="15 16" key="1">
    <citation type="journal article" date="2015" name="Genome Announc.">
        <title>Expanding the biotechnology potential of lactobacilli through comparative genomics of 213 strains and associated genera.</title>
        <authorList>
            <person name="Sun Z."/>
            <person name="Harris H.M."/>
            <person name="McCann A."/>
            <person name="Guo C."/>
            <person name="Argimon S."/>
            <person name="Zhang W."/>
            <person name="Yang X."/>
            <person name="Jeffery I.B."/>
            <person name="Cooney J.C."/>
            <person name="Kagawa T.F."/>
            <person name="Liu W."/>
            <person name="Song Y."/>
            <person name="Salvetti E."/>
            <person name="Wrobel A."/>
            <person name="Rasinkangas P."/>
            <person name="Parkhill J."/>
            <person name="Rea M.C."/>
            <person name="O'Sullivan O."/>
            <person name="Ritari J."/>
            <person name="Douillard F.P."/>
            <person name="Paul Ross R."/>
            <person name="Yang R."/>
            <person name="Briner A.E."/>
            <person name="Felis G.E."/>
            <person name="de Vos W.M."/>
            <person name="Barrangou R."/>
            <person name="Klaenhammer T.R."/>
            <person name="Caufield P.W."/>
            <person name="Cui Y."/>
            <person name="Zhang H."/>
            <person name="O'Toole P.W."/>
        </authorList>
    </citation>
    <scope>NUCLEOTIDE SEQUENCE [LARGE SCALE GENOMIC DNA]</scope>
    <source>
        <strain evidence="15 16">DSM 15833</strain>
    </source>
</reference>
<dbReference type="CDD" id="cd03586">
    <property type="entry name" value="PolY_Pol_IV_kappa"/>
    <property type="match status" value="1"/>
</dbReference>
<comment type="similarity">
    <text evidence="1 13">Belongs to the DNA polymerase type-Y family.</text>
</comment>
<evidence type="ECO:0000256" key="10">
    <source>
        <dbReference type="ARBA" id="ARBA00022932"/>
    </source>
</evidence>
<dbReference type="Gene3D" id="3.30.70.270">
    <property type="match status" value="1"/>
</dbReference>
<dbReference type="NCBIfam" id="NF002677">
    <property type="entry name" value="PRK02406.1"/>
    <property type="match status" value="1"/>
</dbReference>
<dbReference type="GO" id="GO:0003684">
    <property type="term" value="F:damaged DNA binding"/>
    <property type="evidence" value="ECO:0007669"/>
    <property type="project" value="InterPro"/>
</dbReference>
<dbReference type="GO" id="GO:0006281">
    <property type="term" value="P:DNA repair"/>
    <property type="evidence" value="ECO:0007669"/>
    <property type="project" value="UniProtKB-UniRule"/>
</dbReference>
<evidence type="ECO:0000256" key="2">
    <source>
        <dbReference type="ARBA" id="ARBA00022457"/>
    </source>
</evidence>
<comment type="subcellular location">
    <subcellularLocation>
        <location evidence="13">Cytoplasm</location>
    </subcellularLocation>
</comment>
<dbReference type="Proteomes" id="UP000051048">
    <property type="component" value="Unassembled WGS sequence"/>
</dbReference>
<dbReference type="InterPro" id="IPR022880">
    <property type="entry name" value="DNApol_IV"/>
</dbReference>
<evidence type="ECO:0000256" key="3">
    <source>
        <dbReference type="ARBA" id="ARBA00022490"/>
    </source>
</evidence>
<keyword evidence="4 13" id="KW-0808">Transferase</keyword>